<feature type="domain" description="Protein OrfX2/OrfX3/P47" evidence="3">
    <location>
        <begin position="18"/>
        <end position="285"/>
    </location>
</feature>
<keyword evidence="1" id="KW-0843">Virulence</keyword>
<gene>
    <name evidence="4" type="ORF">F5984_00690</name>
</gene>
<evidence type="ECO:0000259" key="3">
    <source>
        <dbReference type="Pfam" id="PF06597"/>
    </source>
</evidence>
<dbReference type="Proteomes" id="UP000488299">
    <property type="component" value="Unassembled WGS sequence"/>
</dbReference>
<dbReference type="Pfam" id="PF06597">
    <property type="entry name" value="Clostridium_P47"/>
    <property type="match status" value="1"/>
</dbReference>
<dbReference type="InterPro" id="IPR010567">
    <property type="entry name" value="OrfX2/OrfX3/P47"/>
</dbReference>
<evidence type="ECO:0000313" key="5">
    <source>
        <dbReference type="Proteomes" id="UP000488299"/>
    </source>
</evidence>
<comment type="similarity">
    <text evidence="2">Belongs to the TULIP P47 family.</text>
</comment>
<sequence>MLTELSDATTASPAITSLGWDMTYATTFAQLNRVMAASGTLPQTFAGTSANAAAVSGAWASWTVVSGGPSNRLYLSCVVAHGQLTTAARQSDISGSVWTVQLGLTLAKGGTTPGGGTRWQLATSATGPEAPILTGHANVQVSGSDLYVLEQLMAEAIVPQVLALDLSGIAITTGDTTSASDQPWLVPTSAEFACESLPPGDARGGIIGLLAMTEGRSAAGKQVVIDARVLDGAPDGASAAWFLGPTLMTSQLLAPAIQGLVQGSQAANFSVDGTGTTVYNNSDMTWGAFSYDESDGTTVTVTPRIPKGNIQLSLNGSLVHLSMSNINFPYPGWAGPGEITVAFNAEQFIGFQFIQRADGGLVMVPDTQTFGSSSNITIIPDQTVLEFQIALNAVTQVLMAFVGGAIESVGEAAGAAMQEGAEGTYNAEFDLIEMEELGNSVNPNVEQTEEDAATQAGDALANEGKAGYVQRFKNAVIANRWKILSKVVQKMVTIPVGKVSDIALWAAEKDYDKLPTLQPFVSNAVTAVHWANGATFTPVGGSVQGGMLIWGTLTE</sequence>
<keyword evidence="5" id="KW-1185">Reference proteome</keyword>
<dbReference type="RefSeq" id="WP_152121878.1">
    <property type="nucleotide sequence ID" value="NZ_WELI01000001.1"/>
</dbReference>
<proteinExistence type="inferred from homology"/>
<evidence type="ECO:0000256" key="1">
    <source>
        <dbReference type="ARBA" id="ARBA00023026"/>
    </source>
</evidence>
<dbReference type="AlphaFoldDB" id="A0A7J5U3U2"/>
<accession>A0A7J5U3U2</accession>
<dbReference type="EMBL" id="WELI01000001">
    <property type="protein sequence ID" value="KAB7732512.1"/>
    <property type="molecule type" value="Genomic_DNA"/>
</dbReference>
<name>A0A7J5U3U2_9BACT</name>
<evidence type="ECO:0000313" key="4">
    <source>
        <dbReference type="EMBL" id="KAB7732512.1"/>
    </source>
</evidence>
<protein>
    <submittedName>
        <fullName evidence="4">TULIP family P47-like protein</fullName>
    </submittedName>
</protein>
<evidence type="ECO:0000256" key="2">
    <source>
        <dbReference type="ARBA" id="ARBA00035010"/>
    </source>
</evidence>
<organism evidence="4 5">
    <name type="scientific">Rudanella paleaurantiibacter</name>
    <dbReference type="NCBI Taxonomy" id="2614655"/>
    <lineage>
        <taxon>Bacteria</taxon>
        <taxon>Pseudomonadati</taxon>
        <taxon>Bacteroidota</taxon>
        <taxon>Cytophagia</taxon>
        <taxon>Cytophagales</taxon>
        <taxon>Cytophagaceae</taxon>
        <taxon>Rudanella</taxon>
    </lineage>
</organism>
<comment type="caution">
    <text evidence="4">The sequence shown here is derived from an EMBL/GenBank/DDBJ whole genome shotgun (WGS) entry which is preliminary data.</text>
</comment>
<reference evidence="4 5" key="1">
    <citation type="submission" date="2019-10" db="EMBL/GenBank/DDBJ databases">
        <title>Rudanella paleaurantiibacter sp. nov., isolated from sludge.</title>
        <authorList>
            <person name="Xu S.Q."/>
        </authorList>
    </citation>
    <scope>NUCLEOTIDE SEQUENCE [LARGE SCALE GENOMIC DNA]</scope>
    <source>
        <strain evidence="4 5">HX-22-17</strain>
    </source>
</reference>